<dbReference type="EMBL" id="AGNL01050431">
    <property type="protein sequence ID" value="EJK43932.1"/>
    <property type="molecule type" value="Genomic_DNA"/>
</dbReference>
<accession>K0RBN0</accession>
<comment type="caution">
    <text evidence="1">The sequence shown here is derived from an EMBL/GenBank/DDBJ whole genome shotgun (WGS) entry which is preliminary data.</text>
</comment>
<dbReference type="Proteomes" id="UP000266841">
    <property type="component" value="Unassembled WGS sequence"/>
</dbReference>
<protein>
    <submittedName>
        <fullName evidence="1">Uncharacterized protein</fullName>
    </submittedName>
</protein>
<name>K0RBN0_THAOC</name>
<gene>
    <name evidence="1" type="ORF">THAOC_37573</name>
</gene>
<evidence type="ECO:0000313" key="2">
    <source>
        <dbReference type="Proteomes" id="UP000266841"/>
    </source>
</evidence>
<organism evidence="1 2">
    <name type="scientific">Thalassiosira oceanica</name>
    <name type="common">Marine diatom</name>
    <dbReference type="NCBI Taxonomy" id="159749"/>
    <lineage>
        <taxon>Eukaryota</taxon>
        <taxon>Sar</taxon>
        <taxon>Stramenopiles</taxon>
        <taxon>Ochrophyta</taxon>
        <taxon>Bacillariophyta</taxon>
        <taxon>Coscinodiscophyceae</taxon>
        <taxon>Thalassiosirophycidae</taxon>
        <taxon>Thalassiosirales</taxon>
        <taxon>Thalassiosiraceae</taxon>
        <taxon>Thalassiosira</taxon>
    </lineage>
</organism>
<keyword evidence="2" id="KW-1185">Reference proteome</keyword>
<evidence type="ECO:0000313" key="1">
    <source>
        <dbReference type="EMBL" id="EJK43932.1"/>
    </source>
</evidence>
<sequence>MSSSSCLVRRHLDLDVSQDRRLQGHACRVMTADSARLLTVGGVSGPCHVVVRVRLVWSRSGAPIGAFVASSVSLGVAGVQRALRIRFETLPSSASTSQHEPHGDEIKVGSLKVKNAGGLHLFPVRSPHVPTMVPILPLDRAETLVDRVVRHKILLCT</sequence>
<dbReference type="AlphaFoldDB" id="K0RBN0"/>
<reference evidence="1 2" key="1">
    <citation type="journal article" date="2012" name="Genome Biol.">
        <title>Genome and low-iron response of an oceanic diatom adapted to chronic iron limitation.</title>
        <authorList>
            <person name="Lommer M."/>
            <person name="Specht M."/>
            <person name="Roy A.S."/>
            <person name="Kraemer L."/>
            <person name="Andreson R."/>
            <person name="Gutowska M.A."/>
            <person name="Wolf J."/>
            <person name="Bergner S.V."/>
            <person name="Schilhabel M.B."/>
            <person name="Klostermeier U.C."/>
            <person name="Beiko R.G."/>
            <person name="Rosenstiel P."/>
            <person name="Hippler M."/>
            <person name="Laroche J."/>
        </authorList>
    </citation>
    <scope>NUCLEOTIDE SEQUENCE [LARGE SCALE GENOMIC DNA]</scope>
    <source>
        <strain evidence="1 2">CCMP1005</strain>
    </source>
</reference>
<proteinExistence type="predicted"/>